<evidence type="ECO:0000313" key="2">
    <source>
        <dbReference type="EMBL" id="SEF46440.1"/>
    </source>
</evidence>
<gene>
    <name evidence="2" type="ORF">SAMN04488130_101181</name>
</gene>
<evidence type="ECO:0000313" key="3">
    <source>
        <dbReference type="Proteomes" id="UP000236737"/>
    </source>
</evidence>
<dbReference type="Pfam" id="PF10442">
    <property type="entry name" value="FIST_C"/>
    <property type="match status" value="1"/>
</dbReference>
<feature type="domain" description="FIST C-domain" evidence="1">
    <location>
        <begin position="2"/>
        <end position="115"/>
    </location>
</feature>
<organism evidence="2 3">
    <name type="scientific">Flavobacterium urumqiense</name>
    <dbReference type="NCBI Taxonomy" id="935224"/>
    <lineage>
        <taxon>Bacteria</taxon>
        <taxon>Pseudomonadati</taxon>
        <taxon>Bacteroidota</taxon>
        <taxon>Flavobacteriia</taxon>
        <taxon>Flavobacteriales</taxon>
        <taxon>Flavobacteriaceae</taxon>
        <taxon>Flavobacterium</taxon>
    </lineage>
</organism>
<reference evidence="3" key="1">
    <citation type="submission" date="2016-10" db="EMBL/GenBank/DDBJ databases">
        <authorList>
            <person name="Varghese N."/>
            <person name="Submissions S."/>
        </authorList>
    </citation>
    <scope>NUCLEOTIDE SEQUENCE [LARGE SCALE GENOMIC DNA]</scope>
    <source>
        <strain evidence="3">CGMCC 1.9230</strain>
    </source>
</reference>
<dbReference type="AlphaFoldDB" id="A0A1H5S7P8"/>
<evidence type="ECO:0000259" key="1">
    <source>
        <dbReference type="SMART" id="SM01204"/>
    </source>
</evidence>
<keyword evidence="3" id="KW-1185">Reference proteome</keyword>
<dbReference type="Proteomes" id="UP000236737">
    <property type="component" value="Unassembled WGS sequence"/>
</dbReference>
<dbReference type="InterPro" id="IPR019494">
    <property type="entry name" value="FIST_C"/>
</dbReference>
<dbReference type="RefSeq" id="WP_244175167.1">
    <property type="nucleotide sequence ID" value="NZ_FNVP01000001.1"/>
</dbReference>
<proteinExistence type="predicted"/>
<dbReference type="SMART" id="SM01204">
    <property type="entry name" value="FIST_C"/>
    <property type="match status" value="1"/>
</dbReference>
<name>A0A1H5S7P8_9FLAO</name>
<sequence length="115" mass="12659">MGDNASALPQASLLFPLNVTEEGKKEPVVRTILNINNDNRSIILAGDVPKNSKVQLMMASLDEIAEGAKTAAEFAIKNRKNNPELAILVSCVQRKLAMNQRVEEGFKQVLEVIRE</sequence>
<dbReference type="EMBL" id="FNVP01000001">
    <property type="protein sequence ID" value="SEF46440.1"/>
    <property type="molecule type" value="Genomic_DNA"/>
</dbReference>
<accession>A0A1H5S7P8</accession>
<protein>
    <submittedName>
        <fullName evidence="2">FIST C domain-containing protein</fullName>
    </submittedName>
</protein>